<feature type="domain" description="Rieske" evidence="9">
    <location>
        <begin position="46"/>
        <end position="165"/>
    </location>
</feature>
<evidence type="ECO:0000256" key="6">
    <source>
        <dbReference type="ARBA" id="ARBA00023004"/>
    </source>
</evidence>
<keyword evidence="2" id="KW-0001">2Fe-2S</keyword>
<dbReference type="Gene3D" id="3.90.380.10">
    <property type="entry name" value="Naphthalene 1,2-dioxygenase Alpha Subunit, Chain A, domain 1"/>
    <property type="match status" value="1"/>
</dbReference>
<dbReference type="InterPro" id="IPR017941">
    <property type="entry name" value="Rieske_2Fe-2S"/>
</dbReference>
<dbReference type="PROSITE" id="PS51296">
    <property type="entry name" value="RIESKE"/>
    <property type="match status" value="1"/>
</dbReference>
<keyword evidence="5" id="KW-0560">Oxidoreductase</keyword>
<keyword evidence="7" id="KW-0411">Iron-sulfur</keyword>
<evidence type="ECO:0000256" key="2">
    <source>
        <dbReference type="ARBA" id="ARBA00022714"/>
    </source>
</evidence>
<evidence type="ECO:0000256" key="4">
    <source>
        <dbReference type="ARBA" id="ARBA00022964"/>
    </source>
</evidence>
<dbReference type="GO" id="GO:0005506">
    <property type="term" value="F:iron ion binding"/>
    <property type="evidence" value="ECO:0007669"/>
    <property type="project" value="InterPro"/>
</dbReference>
<keyword evidence="4" id="KW-0223">Dioxygenase</keyword>
<proteinExistence type="inferred from homology"/>
<dbReference type="SUPFAM" id="SSF50022">
    <property type="entry name" value="ISP domain"/>
    <property type="match status" value="1"/>
</dbReference>
<dbReference type="PANTHER" id="PTHR43756:SF1">
    <property type="entry name" value="3-PHENYLPROPIONATE_CINNAMIC ACID DIOXYGENASE SUBUNIT ALPHA"/>
    <property type="match status" value="1"/>
</dbReference>
<evidence type="ECO:0000256" key="1">
    <source>
        <dbReference type="ARBA" id="ARBA00008751"/>
    </source>
</evidence>
<evidence type="ECO:0000256" key="5">
    <source>
        <dbReference type="ARBA" id="ARBA00023002"/>
    </source>
</evidence>
<dbReference type="InterPro" id="IPR015879">
    <property type="entry name" value="Ring_hydroxy_dOase_asu_C_dom"/>
</dbReference>
<organism evidence="10 11">
    <name type="scientific">Rivibacter subsaxonicus</name>
    <dbReference type="NCBI Taxonomy" id="457575"/>
    <lineage>
        <taxon>Bacteria</taxon>
        <taxon>Pseudomonadati</taxon>
        <taxon>Pseudomonadota</taxon>
        <taxon>Betaproteobacteria</taxon>
        <taxon>Burkholderiales</taxon>
        <taxon>Rivibacter</taxon>
    </lineage>
</organism>
<keyword evidence="11" id="KW-1185">Reference proteome</keyword>
<dbReference type="EMBL" id="SHKP01000005">
    <property type="protein sequence ID" value="RZU00498.1"/>
    <property type="molecule type" value="Genomic_DNA"/>
</dbReference>
<name>A0A4Q7VVP5_9BURK</name>
<gene>
    <name evidence="10" type="ORF">EV670_1198</name>
</gene>
<dbReference type="PRINTS" id="PR00090">
    <property type="entry name" value="RNGDIOXGNASE"/>
</dbReference>
<dbReference type="CDD" id="cd08880">
    <property type="entry name" value="RHO_alpha_C_ahdA1c-like"/>
    <property type="match status" value="1"/>
</dbReference>
<comment type="similarity">
    <text evidence="1">Belongs to the bacterial ring-hydroxylating dioxygenase alpha subunit family.</text>
</comment>
<evidence type="ECO:0000256" key="8">
    <source>
        <dbReference type="ARBA" id="ARBA00023027"/>
    </source>
</evidence>
<evidence type="ECO:0000313" key="11">
    <source>
        <dbReference type="Proteomes" id="UP000293671"/>
    </source>
</evidence>
<evidence type="ECO:0000256" key="7">
    <source>
        <dbReference type="ARBA" id="ARBA00023014"/>
    </source>
</evidence>
<evidence type="ECO:0000259" key="9">
    <source>
        <dbReference type="PROSITE" id="PS51296"/>
    </source>
</evidence>
<dbReference type="SUPFAM" id="SSF55961">
    <property type="entry name" value="Bet v1-like"/>
    <property type="match status" value="1"/>
</dbReference>
<dbReference type="GO" id="GO:0051213">
    <property type="term" value="F:dioxygenase activity"/>
    <property type="evidence" value="ECO:0007669"/>
    <property type="project" value="UniProtKB-KW"/>
</dbReference>
<dbReference type="Proteomes" id="UP000293671">
    <property type="component" value="Unassembled WGS sequence"/>
</dbReference>
<comment type="caution">
    <text evidence="10">The sequence shown here is derived from an EMBL/GenBank/DDBJ whole genome shotgun (WGS) entry which is preliminary data.</text>
</comment>
<keyword evidence="3" id="KW-0479">Metal-binding</keyword>
<dbReference type="InterPro" id="IPR001663">
    <property type="entry name" value="Rng_hydr_dOase-A"/>
</dbReference>
<dbReference type="Pfam" id="PF00848">
    <property type="entry name" value="Ring_hydroxyl_A"/>
    <property type="match status" value="1"/>
</dbReference>
<reference evidence="10 11" key="1">
    <citation type="submission" date="2019-02" db="EMBL/GenBank/DDBJ databases">
        <title>Genomic Encyclopedia of Type Strains, Phase IV (KMG-IV): sequencing the most valuable type-strain genomes for metagenomic binning, comparative biology and taxonomic classification.</title>
        <authorList>
            <person name="Goeker M."/>
        </authorList>
    </citation>
    <scope>NUCLEOTIDE SEQUENCE [LARGE SCALE GENOMIC DNA]</scope>
    <source>
        <strain evidence="10 11">DSM 19570</strain>
    </source>
</reference>
<dbReference type="Pfam" id="PF00355">
    <property type="entry name" value="Rieske"/>
    <property type="match status" value="1"/>
</dbReference>
<keyword evidence="6" id="KW-0408">Iron</keyword>
<dbReference type="PANTHER" id="PTHR43756">
    <property type="entry name" value="CHOLINE MONOOXYGENASE, CHLOROPLASTIC"/>
    <property type="match status" value="1"/>
</dbReference>
<dbReference type="InterPro" id="IPR036922">
    <property type="entry name" value="Rieske_2Fe-2S_sf"/>
</dbReference>
<protein>
    <submittedName>
        <fullName evidence="10">Salicylate 5-hydroxylase large subunit</fullName>
    </submittedName>
</protein>
<dbReference type="Gene3D" id="2.102.10.10">
    <property type="entry name" value="Rieske [2Fe-2S] iron-sulphur domain"/>
    <property type="match status" value="1"/>
</dbReference>
<accession>A0A4Q7VVP5</accession>
<dbReference type="PROSITE" id="PS00570">
    <property type="entry name" value="RING_HYDROXYL_ALPHA"/>
    <property type="match status" value="1"/>
</dbReference>
<dbReference type="InterPro" id="IPR043264">
    <property type="entry name" value="AhdA1c-like_alpha_C"/>
</dbReference>
<evidence type="ECO:0000256" key="3">
    <source>
        <dbReference type="ARBA" id="ARBA00022723"/>
    </source>
</evidence>
<sequence>MSDTTSVFPKRVRWEGDGTHRIPFLTYTSDEIYQRELERFFYRDHWCYVGLEAEIPNPGDYKRTVVGERSVIMVRDAEGAINVVENVCAHRGMRFCRERHGNRKDFVCPYHQWSYTLKGDLQGVPFRRGVKQDGQVHGGMPADFKTADHGLTKLKVATRGGVVFASFDHELESLEDYLGPVILGYFDRLFNGRKLRILGYNRQRIPGNWKLMQENIKDPYHPGLLHTWFVTFGLWRADNKSQLRMDDRHRHAAMISTRGTAGKAEQVTQVSSFKETMQLNDASFLDIVPEPWWGGPTAVMTTIFPSVILQQQVNSVSTRHIQPSGHGAFDFVWTHFGFDDDSEEMTQRRLRQANLFGPAGFVSADDGEVIEFSQQAFESKPFHRTLAELGGHEVENTEHMVTETLIRGMYRYWREVMEGESRGSSPACAGVDGANGSALCAAPGPGA</sequence>
<dbReference type="AlphaFoldDB" id="A0A4Q7VVP5"/>
<dbReference type="InterPro" id="IPR015881">
    <property type="entry name" value="ARHD_Rieske_2Fe_2S"/>
</dbReference>
<dbReference type="GO" id="GO:0051537">
    <property type="term" value="F:2 iron, 2 sulfur cluster binding"/>
    <property type="evidence" value="ECO:0007669"/>
    <property type="project" value="UniProtKB-KW"/>
</dbReference>
<dbReference type="RefSeq" id="WP_242616863.1">
    <property type="nucleotide sequence ID" value="NZ_SHKP01000005.1"/>
</dbReference>
<keyword evidence="8" id="KW-0520">NAD</keyword>
<evidence type="ECO:0000313" key="10">
    <source>
        <dbReference type="EMBL" id="RZU00498.1"/>
    </source>
</evidence>